<dbReference type="Proteomes" id="UP000766904">
    <property type="component" value="Unassembled WGS sequence"/>
</dbReference>
<protein>
    <submittedName>
        <fullName evidence="2">Phosphate ABC transporter permease</fullName>
    </submittedName>
</protein>
<organism evidence="2 3">
    <name type="scientific">Natronococcus pandeyae</name>
    <dbReference type="NCBI Taxonomy" id="2055836"/>
    <lineage>
        <taxon>Archaea</taxon>
        <taxon>Methanobacteriati</taxon>
        <taxon>Methanobacteriota</taxon>
        <taxon>Stenosarchaea group</taxon>
        <taxon>Halobacteria</taxon>
        <taxon>Halobacteriales</taxon>
        <taxon>Natrialbaceae</taxon>
        <taxon>Natronococcus</taxon>
    </lineage>
</organism>
<dbReference type="EMBL" id="PHNJ01000004">
    <property type="protein sequence ID" value="TYL38805.1"/>
    <property type="molecule type" value="Genomic_DNA"/>
</dbReference>
<evidence type="ECO:0000256" key="1">
    <source>
        <dbReference type="SAM" id="Phobius"/>
    </source>
</evidence>
<comment type="caution">
    <text evidence="2">The sequence shown here is derived from an EMBL/GenBank/DDBJ whole genome shotgun (WGS) entry which is preliminary data.</text>
</comment>
<feature type="transmembrane region" description="Helical" evidence="1">
    <location>
        <begin position="170"/>
        <end position="195"/>
    </location>
</feature>
<keyword evidence="1" id="KW-1133">Transmembrane helix</keyword>
<dbReference type="RefSeq" id="WP_148857807.1">
    <property type="nucleotide sequence ID" value="NZ_PHNJ01000004.1"/>
</dbReference>
<dbReference type="AlphaFoldDB" id="A0A8J8Q7N7"/>
<gene>
    <name evidence="2" type="ORF">CV102_09850</name>
</gene>
<accession>A0A8J8Q7N7</accession>
<dbReference type="OrthoDB" id="331535at2157"/>
<name>A0A8J8Q7N7_9EURY</name>
<evidence type="ECO:0000313" key="3">
    <source>
        <dbReference type="Proteomes" id="UP000766904"/>
    </source>
</evidence>
<feature type="transmembrane region" description="Helical" evidence="1">
    <location>
        <begin position="131"/>
        <end position="150"/>
    </location>
</feature>
<reference evidence="2" key="1">
    <citation type="submission" date="2017-11" db="EMBL/GenBank/DDBJ databases">
        <authorList>
            <person name="Kajale S.C."/>
            <person name="Sharma A."/>
        </authorList>
    </citation>
    <scope>NUCLEOTIDE SEQUENCE</scope>
    <source>
        <strain evidence="2">LS1_42</strain>
    </source>
</reference>
<feature type="transmembrane region" description="Helical" evidence="1">
    <location>
        <begin position="7"/>
        <end position="35"/>
    </location>
</feature>
<sequence>MIDGVALGLVLGGVVLLFSGAALSVYGVVVLGLFLGGSGGYLVGPSVGAAIGLEGAVAAGAPILLGALAGGLLGYLLLSAAVALMSFVVGTLLTMALVAPAVLDHQWYLEWGVALVAGLVAAFLGMLLTKWTMVGITAVVGAAFASRSLTLEQFAAARQSLTLDPLLFEVASPLFLGLVALGVLSQFGLFTFGYVTRIARLLPGATVLPGRHNEQEPEPAG</sequence>
<feature type="transmembrane region" description="Helical" evidence="1">
    <location>
        <begin position="47"/>
        <end position="68"/>
    </location>
</feature>
<proteinExistence type="predicted"/>
<keyword evidence="3" id="KW-1185">Reference proteome</keyword>
<feature type="transmembrane region" description="Helical" evidence="1">
    <location>
        <begin position="75"/>
        <end position="99"/>
    </location>
</feature>
<feature type="transmembrane region" description="Helical" evidence="1">
    <location>
        <begin position="105"/>
        <end position="124"/>
    </location>
</feature>
<keyword evidence="1" id="KW-0472">Membrane</keyword>
<keyword evidence="1" id="KW-0812">Transmembrane</keyword>
<evidence type="ECO:0000313" key="2">
    <source>
        <dbReference type="EMBL" id="TYL38805.1"/>
    </source>
</evidence>